<name>A0A9N9BK31_9GLOM</name>
<dbReference type="InterPro" id="IPR018328">
    <property type="entry name" value="Rad4_beta-hairpin_dom3"/>
</dbReference>
<evidence type="ECO:0000313" key="3">
    <source>
        <dbReference type="EMBL" id="CAG8566682.1"/>
    </source>
</evidence>
<proteinExistence type="predicted"/>
<dbReference type="GO" id="GO:0006289">
    <property type="term" value="P:nucleotide-excision repair"/>
    <property type="evidence" value="ECO:0007669"/>
    <property type="project" value="InterPro"/>
</dbReference>
<dbReference type="InterPro" id="IPR004583">
    <property type="entry name" value="DNA_repair_Rad4"/>
</dbReference>
<dbReference type="GO" id="GO:0005737">
    <property type="term" value="C:cytoplasm"/>
    <property type="evidence" value="ECO:0007669"/>
    <property type="project" value="TreeGrafter"/>
</dbReference>
<dbReference type="EMBL" id="CAJVPS010002367">
    <property type="protein sequence ID" value="CAG8566682.1"/>
    <property type="molecule type" value="Genomic_DNA"/>
</dbReference>
<dbReference type="Pfam" id="PF10405">
    <property type="entry name" value="BHD_3"/>
    <property type="match status" value="1"/>
</dbReference>
<gene>
    <name evidence="3" type="ORF">ALEPTO_LOCUS6616</name>
</gene>
<organism evidence="3 4">
    <name type="scientific">Ambispora leptoticha</name>
    <dbReference type="NCBI Taxonomy" id="144679"/>
    <lineage>
        <taxon>Eukaryota</taxon>
        <taxon>Fungi</taxon>
        <taxon>Fungi incertae sedis</taxon>
        <taxon>Mucoromycota</taxon>
        <taxon>Glomeromycotina</taxon>
        <taxon>Glomeromycetes</taxon>
        <taxon>Archaeosporales</taxon>
        <taxon>Ambisporaceae</taxon>
        <taxon>Ambispora</taxon>
    </lineage>
</organism>
<accession>A0A9N9BK31</accession>
<evidence type="ECO:0000313" key="4">
    <source>
        <dbReference type="Proteomes" id="UP000789508"/>
    </source>
</evidence>
<evidence type="ECO:0000259" key="2">
    <source>
        <dbReference type="Pfam" id="PF10405"/>
    </source>
</evidence>
<dbReference type="GO" id="GO:0071942">
    <property type="term" value="C:XPC complex"/>
    <property type="evidence" value="ECO:0007669"/>
    <property type="project" value="TreeGrafter"/>
</dbReference>
<dbReference type="Pfam" id="PF10404">
    <property type="entry name" value="BHD_2"/>
    <property type="match status" value="1"/>
</dbReference>
<dbReference type="PANTHER" id="PTHR12135:SF0">
    <property type="entry name" value="DNA REPAIR PROTEIN COMPLEMENTING XP-C CELLS"/>
    <property type="match status" value="1"/>
</dbReference>
<dbReference type="InterPro" id="IPR018327">
    <property type="entry name" value="BHD_2"/>
</dbReference>
<protein>
    <submittedName>
        <fullName evidence="3">8267_t:CDS:1</fullName>
    </submittedName>
</protein>
<dbReference type="GO" id="GO:0003684">
    <property type="term" value="F:damaged DNA binding"/>
    <property type="evidence" value="ECO:0007669"/>
    <property type="project" value="InterPro"/>
</dbReference>
<dbReference type="GO" id="GO:0006298">
    <property type="term" value="P:mismatch repair"/>
    <property type="evidence" value="ECO:0007669"/>
    <property type="project" value="TreeGrafter"/>
</dbReference>
<dbReference type="Proteomes" id="UP000789508">
    <property type="component" value="Unassembled WGS sequence"/>
</dbReference>
<keyword evidence="4" id="KW-1185">Reference proteome</keyword>
<dbReference type="GO" id="GO:0000111">
    <property type="term" value="C:nucleotide-excision repair factor 2 complex"/>
    <property type="evidence" value="ECO:0007669"/>
    <property type="project" value="TreeGrafter"/>
</dbReference>
<feature type="domain" description="Rad4 beta-hairpin" evidence="1">
    <location>
        <begin position="171"/>
        <end position="203"/>
    </location>
</feature>
<reference evidence="3" key="1">
    <citation type="submission" date="2021-06" db="EMBL/GenBank/DDBJ databases">
        <authorList>
            <person name="Kallberg Y."/>
            <person name="Tangrot J."/>
            <person name="Rosling A."/>
        </authorList>
    </citation>
    <scope>NUCLEOTIDE SEQUENCE</scope>
    <source>
        <strain evidence="3">FL130A</strain>
    </source>
</reference>
<comment type="caution">
    <text evidence="3">The sequence shown here is derived from an EMBL/GenBank/DDBJ whole genome shotgun (WGS) entry which is preliminary data.</text>
</comment>
<evidence type="ECO:0000259" key="1">
    <source>
        <dbReference type="Pfam" id="PF10404"/>
    </source>
</evidence>
<sequence length="333" mass="38808">MDSANDILMQALLYSLIPAEILGFFEISLNPGGEIILRLLDSEFCSRDYENQNDFADWILSVHALRTAIKEGKGSKDTSAKLSRQLKVGIDDEIVTTEKNMRNLRFIGDDPHAMEPLRIQPTKGGYDWWQATLSYRARLYETERDKLEDKELSSTETSEAIPMAISVKQLHTVETWLKEAREVKEGEQPLKYIKSHAVRVKKRKIKWPNTLMMHQGNLDYMRNGKQSYNPKHIIVVYFRRLILCTFREDSCKQFVVLPKLKKKLEIEFAQAVVRKFFFRVLSIKTGFNFQCHRYTPIIEGIVIDKENEEIVLEAWKAHSAQEAAKRRKRALLR</sequence>
<dbReference type="Gene3D" id="3.30.70.2460">
    <property type="entry name" value="Rad4, beta-hairpin domain BHD3"/>
    <property type="match status" value="1"/>
</dbReference>
<dbReference type="GO" id="GO:0003697">
    <property type="term" value="F:single-stranded DNA binding"/>
    <property type="evidence" value="ECO:0007669"/>
    <property type="project" value="TreeGrafter"/>
</dbReference>
<feature type="domain" description="Rad4 beta-hairpin" evidence="2">
    <location>
        <begin position="258"/>
        <end position="314"/>
    </location>
</feature>
<dbReference type="InterPro" id="IPR042488">
    <property type="entry name" value="Rad4_BHD3_sf"/>
</dbReference>
<dbReference type="PANTHER" id="PTHR12135">
    <property type="entry name" value="DNA REPAIR PROTEIN XP-C / RAD4"/>
    <property type="match status" value="1"/>
</dbReference>
<dbReference type="AlphaFoldDB" id="A0A9N9BK31"/>
<dbReference type="OrthoDB" id="300780at2759"/>